<sequence>MMTDSISGTTSSSSSTRRRKSVFRNEVHLSIWIRFSRVIFGKIRRLPKCMNTTLVLFTVHMYLTVPVIVAAGITGDLKALLRPFRIIYQMGFQFEELQEGFRQLVQ</sequence>
<proteinExistence type="predicted"/>
<dbReference type="WBParaSite" id="BXY_1742200.1">
    <property type="protein sequence ID" value="BXY_1742200.1"/>
    <property type="gene ID" value="BXY_1742200"/>
</dbReference>
<evidence type="ECO:0000313" key="4">
    <source>
        <dbReference type="WBParaSite" id="BXY_1742200.1"/>
    </source>
</evidence>
<name>A0A1I7SWJ1_BURXY</name>
<accession>A0A1I7SWJ1</accession>
<feature type="compositionally biased region" description="Low complexity" evidence="1">
    <location>
        <begin position="1"/>
        <end position="15"/>
    </location>
</feature>
<evidence type="ECO:0000313" key="3">
    <source>
        <dbReference type="Proteomes" id="UP000095284"/>
    </source>
</evidence>
<evidence type="ECO:0000256" key="1">
    <source>
        <dbReference type="SAM" id="MobiDB-lite"/>
    </source>
</evidence>
<keyword evidence="2" id="KW-0812">Transmembrane</keyword>
<keyword evidence="2" id="KW-0472">Membrane</keyword>
<dbReference type="AlphaFoldDB" id="A0A1I7SWJ1"/>
<feature type="transmembrane region" description="Helical" evidence="2">
    <location>
        <begin position="54"/>
        <end position="73"/>
    </location>
</feature>
<feature type="region of interest" description="Disordered" evidence="1">
    <location>
        <begin position="1"/>
        <end position="21"/>
    </location>
</feature>
<dbReference type="Proteomes" id="UP000095284">
    <property type="component" value="Unplaced"/>
</dbReference>
<protein>
    <submittedName>
        <fullName evidence="4">Transmembrane protein</fullName>
    </submittedName>
</protein>
<organism evidence="3 4">
    <name type="scientific">Bursaphelenchus xylophilus</name>
    <name type="common">Pinewood nematode worm</name>
    <name type="synonym">Aphelenchoides xylophilus</name>
    <dbReference type="NCBI Taxonomy" id="6326"/>
    <lineage>
        <taxon>Eukaryota</taxon>
        <taxon>Metazoa</taxon>
        <taxon>Ecdysozoa</taxon>
        <taxon>Nematoda</taxon>
        <taxon>Chromadorea</taxon>
        <taxon>Rhabditida</taxon>
        <taxon>Tylenchina</taxon>
        <taxon>Tylenchomorpha</taxon>
        <taxon>Aphelenchoidea</taxon>
        <taxon>Aphelenchoididae</taxon>
        <taxon>Bursaphelenchus</taxon>
    </lineage>
</organism>
<keyword evidence="2" id="KW-1133">Transmembrane helix</keyword>
<dbReference type="eggNOG" id="ENOG502SYRT">
    <property type="taxonomic scope" value="Eukaryota"/>
</dbReference>
<evidence type="ECO:0000256" key="2">
    <source>
        <dbReference type="SAM" id="Phobius"/>
    </source>
</evidence>
<reference evidence="4" key="1">
    <citation type="submission" date="2016-11" db="UniProtKB">
        <authorList>
            <consortium name="WormBaseParasite"/>
        </authorList>
    </citation>
    <scope>IDENTIFICATION</scope>
</reference>